<evidence type="ECO:0000256" key="1">
    <source>
        <dbReference type="ARBA" id="ARBA00007727"/>
    </source>
</evidence>
<name>A0ABR2N597_9ASPA</name>
<sequence>MCWPAVAVYPEFPGLLGAASCVKNTVGVLDSGLQQVGEGGLRGQTAEYNATVEFYWAPLIVESNSDDPVNHRLDDRIIRPNSLFKHASLWKNADILVFNSYLWWRSGPMIKLLWNADDEMCEEADGLDAMTLAMETWADWVASSVDRMRQRVFFVTMSPTHLWLLPGLEPVTLKPLAKMQGKVYLTFHLCGRTLALWGCLVHQASLYMSLKSIFSRCFRSREWNPGSEGNCFEEKTSINIEGYWGSGSDPNTMQMVRSILDRLDSKVTVINITQLSEYRKDGHPSIYRKFWETFSPQQLANPSTYSDCIHWCLPGVPDVWNELLFNLL</sequence>
<evidence type="ECO:0000313" key="4">
    <source>
        <dbReference type="Proteomes" id="UP001412067"/>
    </source>
</evidence>
<dbReference type="Pfam" id="PF13839">
    <property type="entry name" value="PC-Esterase"/>
    <property type="match status" value="2"/>
</dbReference>
<feature type="domain" description="Trichome birefringence-like C-terminal" evidence="2">
    <location>
        <begin position="43"/>
        <end position="162"/>
    </location>
</feature>
<dbReference type="Proteomes" id="UP001412067">
    <property type="component" value="Unassembled WGS sequence"/>
</dbReference>
<proteinExistence type="inferred from homology"/>
<gene>
    <name evidence="3" type="ORF">KSP40_PGU011682</name>
</gene>
<accession>A0ABR2N597</accession>
<comment type="similarity">
    <text evidence="1">Belongs to the PC-esterase family. TBL subfamily.</text>
</comment>
<dbReference type="InterPro" id="IPR029962">
    <property type="entry name" value="TBL"/>
</dbReference>
<organism evidence="3 4">
    <name type="scientific">Platanthera guangdongensis</name>
    <dbReference type="NCBI Taxonomy" id="2320717"/>
    <lineage>
        <taxon>Eukaryota</taxon>
        <taxon>Viridiplantae</taxon>
        <taxon>Streptophyta</taxon>
        <taxon>Embryophyta</taxon>
        <taxon>Tracheophyta</taxon>
        <taxon>Spermatophyta</taxon>
        <taxon>Magnoliopsida</taxon>
        <taxon>Liliopsida</taxon>
        <taxon>Asparagales</taxon>
        <taxon>Orchidaceae</taxon>
        <taxon>Orchidoideae</taxon>
        <taxon>Orchideae</taxon>
        <taxon>Orchidinae</taxon>
        <taxon>Platanthera</taxon>
    </lineage>
</organism>
<keyword evidence="4" id="KW-1185">Reference proteome</keyword>
<dbReference type="PANTHER" id="PTHR32285:SF202">
    <property type="entry name" value="PROTEIN TRICHOME BIREFRINGENCE-LIKE 35"/>
    <property type="match status" value="1"/>
</dbReference>
<comment type="caution">
    <text evidence="3">The sequence shown here is derived from an EMBL/GenBank/DDBJ whole genome shotgun (WGS) entry which is preliminary data.</text>
</comment>
<evidence type="ECO:0000259" key="2">
    <source>
        <dbReference type="Pfam" id="PF13839"/>
    </source>
</evidence>
<feature type="domain" description="Trichome birefringence-like C-terminal" evidence="2">
    <location>
        <begin position="203"/>
        <end position="326"/>
    </location>
</feature>
<dbReference type="InterPro" id="IPR026057">
    <property type="entry name" value="TBL_C"/>
</dbReference>
<dbReference type="EMBL" id="JBBWWR010000001">
    <property type="protein sequence ID" value="KAK8971281.1"/>
    <property type="molecule type" value="Genomic_DNA"/>
</dbReference>
<dbReference type="PANTHER" id="PTHR32285">
    <property type="entry name" value="PROTEIN TRICHOME BIREFRINGENCE-LIKE 9-RELATED"/>
    <property type="match status" value="1"/>
</dbReference>
<protein>
    <recommendedName>
        <fullName evidence="2">Trichome birefringence-like C-terminal domain-containing protein</fullName>
    </recommendedName>
</protein>
<reference evidence="3 4" key="1">
    <citation type="journal article" date="2022" name="Nat. Plants">
        <title>Genomes of leafy and leafless Platanthera orchids illuminate the evolution of mycoheterotrophy.</title>
        <authorList>
            <person name="Li M.H."/>
            <person name="Liu K.W."/>
            <person name="Li Z."/>
            <person name="Lu H.C."/>
            <person name="Ye Q.L."/>
            <person name="Zhang D."/>
            <person name="Wang J.Y."/>
            <person name="Li Y.F."/>
            <person name="Zhong Z.M."/>
            <person name="Liu X."/>
            <person name="Yu X."/>
            <person name="Liu D.K."/>
            <person name="Tu X.D."/>
            <person name="Liu B."/>
            <person name="Hao Y."/>
            <person name="Liao X.Y."/>
            <person name="Jiang Y.T."/>
            <person name="Sun W.H."/>
            <person name="Chen J."/>
            <person name="Chen Y.Q."/>
            <person name="Ai Y."/>
            <person name="Zhai J.W."/>
            <person name="Wu S.S."/>
            <person name="Zhou Z."/>
            <person name="Hsiao Y.Y."/>
            <person name="Wu W.L."/>
            <person name="Chen Y.Y."/>
            <person name="Lin Y.F."/>
            <person name="Hsu J.L."/>
            <person name="Li C.Y."/>
            <person name="Wang Z.W."/>
            <person name="Zhao X."/>
            <person name="Zhong W.Y."/>
            <person name="Ma X.K."/>
            <person name="Ma L."/>
            <person name="Huang J."/>
            <person name="Chen G.Z."/>
            <person name="Huang M.Z."/>
            <person name="Huang L."/>
            <person name="Peng D.H."/>
            <person name="Luo Y.B."/>
            <person name="Zou S.Q."/>
            <person name="Chen S.P."/>
            <person name="Lan S."/>
            <person name="Tsai W.C."/>
            <person name="Van de Peer Y."/>
            <person name="Liu Z.J."/>
        </authorList>
    </citation>
    <scope>NUCLEOTIDE SEQUENCE [LARGE SCALE GENOMIC DNA]</scope>
    <source>
        <strain evidence="3">Lor288</strain>
    </source>
</reference>
<evidence type="ECO:0000313" key="3">
    <source>
        <dbReference type="EMBL" id="KAK8971281.1"/>
    </source>
</evidence>